<dbReference type="Proteomes" id="UP000606653">
    <property type="component" value="Unassembled WGS sequence"/>
</dbReference>
<evidence type="ECO:0000256" key="9">
    <source>
        <dbReference type="HAMAP-Rule" id="MF_00112"/>
    </source>
</evidence>
<dbReference type="RefSeq" id="WP_018977702.1">
    <property type="nucleotide sequence ID" value="NZ_BMLN01000002.1"/>
</dbReference>
<feature type="binding site" evidence="9">
    <location>
        <position position="190"/>
    </location>
    <ligand>
        <name>sn-glycerol 1-phosphate</name>
        <dbReference type="ChEBI" id="CHEBI:57685"/>
    </ligand>
</feature>
<feature type="binding site" evidence="9">
    <location>
        <position position="15"/>
    </location>
    <ligand>
        <name>Mg(2+)</name>
        <dbReference type="ChEBI" id="CHEBI:18420"/>
    </ligand>
</feature>
<gene>
    <name evidence="9 10" type="primary">pcrB</name>
    <name evidence="10" type="ORF">GCM10010969_05840</name>
</gene>
<evidence type="ECO:0000256" key="7">
    <source>
        <dbReference type="ARBA" id="ARBA00023264"/>
    </source>
</evidence>
<dbReference type="HAMAP" id="MF_00112">
    <property type="entry name" value="GGGP_HepGP_synthase"/>
    <property type="match status" value="1"/>
</dbReference>
<dbReference type="Pfam" id="PF01884">
    <property type="entry name" value="PcrB"/>
    <property type="match status" value="1"/>
</dbReference>
<reference evidence="11" key="1">
    <citation type="journal article" date="2019" name="Int. J. Syst. Evol. Microbiol.">
        <title>The Global Catalogue of Microorganisms (GCM) 10K type strain sequencing project: providing services to taxonomists for standard genome sequencing and annotation.</title>
        <authorList>
            <consortium name="The Broad Institute Genomics Platform"/>
            <consortium name="The Broad Institute Genome Sequencing Center for Infectious Disease"/>
            <person name="Wu L."/>
            <person name="Ma J."/>
        </authorList>
    </citation>
    <scope>NUCLEOTIDE SEQUENCE [LARGE SCALE GENOMIC DNA]</scope>
    <source>
        <strain evidence="11">CGMCC 1.6964</strain>
    </source>
</reference>
<evidence type="ECO:0000256" key="6">
    <source>
        <dbReference type="ARBA" id="ARBA00023209"/>
    </source>
</evidence>
<dbReference type="NCBIfam" id="NF003199">
    <property type="entry name" value="PRK04169.1-3"/>
    <property type="match status" value="1"/>
</dbReference>
<evidence type="ECO:0000256" key="2">
    <source>
        <dbReference type="ARBA" id="ARBA00022679"/>
    </source>
</evidence>
<comment type="cofactor">
    <cofactor evidence="9">
        <name>Mg(2+)</name>
        <dbReference type="ChEBI" id="CHEBI:18420"/>
    </cofactor>
</comment>
<dbReference type="InterPro" id="IPR008205">
    <property type="entry name" value="GGGP_HepGP_synthase"/>
</dbReference>
<keyword evidence="5 9" id="KW-0443">Lipid metabolism</keyword>
<feature type="binding site" evidence="9">
    <location>
        <begin position="210"/>
        <end position="211"/>
    </location>
    <ligand>
        <name>sn-glycerol 1-phosphate</name>
        <dbReference type="ChEBI" id="CHEBI:57685"/>
    </ligand>
</feature>
<sequence length="231" mass="25471">MSQIFETWRHVFKLDPDRELSDEELEAVCMSGSDAILVGGSSGVTYDNTVELMSQIRRYELPCAQEVSTLDAVVPGFDLYLIPMVLNTDRTEWITGYHREGLENFGELIPWEMVAAEGYIVLNPDSTVARLTGADAGIDARAAAACARMADKLMRLPIVYIEYSGMYGDLDLVHEVRRVTDEAVVFYGGGVRDYETARNAAAAADVIVVGNIVYDNLTAALDTVRGVRDFI</sequence>
<feature type="binding site" evidence="9">
    <location>
        <begin position="160"/>
        <end position="165"/>
    </location>
    <ligand>
        <name>sn-glycerol 1-phosphate</name>
        <dbReference type="ChEBI" id="CHEBI:57685"/>
    </ligand>
</feature>
<evidence type="ECO:0000256" key="3">
    <source>
        <dbReference type="ARBA" id="ARBA00022723"/>
    </source>
</evidence>
<name>A0ABQ2KWQ3_9BACL</name>
<dbReference type="CDD" id="cd02812">
    <property type="entry name" value="PcrB_like"/>
    <property type="match status" value="1"/>
</dbReference>
<comment type="subunit">
    <text evidence="9">Homodimer.</text>
</comment>
<evidence type="ECO:0000256" key="8">
    <source>
        <dbReference type="ARBA" id="ARBA00048318"/>
    </source>
</evidence>
<keyword evidence="7 9" id="KW-1208">Phospholipid metabolism</keyword>
<evidence type="ECO:0000313" key="11">
    <source>
        <dbReference type="Proteomes" id="UP000606653"/>
    </source>
</evidence>
<dbReference type="NCBIfam" id="TIGR01768">
    <property type="entry name" value="GGGP-family"/>
    <property type="match status" value="1"/>
</dbReference>
<dbReference type="PANTHER" id="PTHR40029:SF2">
    <property type="entry name" value="HEPTAPRENYLGLYCERYL PHOSPHATE SYNTHASE"/>
    <property type="match status" value="1"/>
</dbReference>
<dbReference type="InterPro" id="IPR039074">
    <property type="entry name" value="GGGP/HepGP_synthase_I"/>
</dbReference>
<dbReference type="InterPro" id="IPR038597">
    <property type="entry name" value="GGGP/HepGP_synthase_sf"/>
</dbReference>
<keyword evidence="11" id="KW-1185">Reference proteome</keyword>
<dbReference type="SUPFAM" id="SSF51395">
    <property type="entry name" value="FMN-linked oxidoreductases"/>
    <property type="match status" value="1"/>
</dbReference>
<organism evidence="10 11">
    <name type="scientific">Saccharibacillus kuerlensis</name>
    <dbReference type="NCBI Taxonomy" id="459527"/>
    <lineage>
        <taxon>Bacteria</taxon>
        <taxon>Bacillati</taxon>
        <taxon>Bacillota</taxon>
        <taxon>Bacilli</taxon>
        <taxon>Bacillales</taxon>
        <taxon>Paenibacillaceae</taxon>
        <taxon>Saccharibacillus</taxon>
    </lineage>
</organism>
<evidence type="ECO:0000313" key="10">
    <source>
        <dbReference type="EMBL" id="GGN92874.1"/>
    </source>
</evidence>
<comment type="function">
    <text evidence="9">Prenyltransferase that catalyzes in vivo the transfer of the heptaprenyl moiety of heptaprenyl pyrophosphate (HepPP; 35 carbon atoms) to the C3 hydroxyl of sn-glycerol-1-phosphate (G1P), producing heptaprenylglyceryl phosphate (HepGP). This reaction is an ether-bond-formation step in the biosynthesis of archaea-type G1P-based membrane lipids found in Bacillales.</text>
</comment>
<comment type="catalytic activity">
    <reaction evidence="8 9">
        <text>sn-glycerol 1-phosphate + all-trans-heptaprenyl diphosphate = 3-heptaprenyl-sn-glycero-1-phosphate + diphosphate</text>
        <dbReference type="Rhea" id="RHEA:33495"/>
        <dbReference type="ChEBI" id="CHEBI:33019"/>
        <dbReference type="ChEBI" id="CHEBI:57685"/>
        <dbReference type="ChEBI" id="CHEBI:58206"/>
        <dbReference type="ChEBI" id="CHEBI:64781"/>
        <dbReference type="EC" id="2.5.1.n9"/>
    </reaction>
</comment>
<evidence type="ECO:0000256" key="1">
    <source>
        <dbReference type="ARBA" id="ARBA00022516"/>
    </source>
</evidence>
<comment type="similarity">
    <text evidence="9">Belongs to the GGGP/HepGP synthase family. Group I subfamily.</text>
</comment>
<comment type="caution">
    <text evidence="10">The sequence shown here is derived from an EMBL/GenBank/DDBJ whole genome shotgun (WGS) entry which is preliminary data.</text>
</comment>
<protein>
    <recommendedName>
        <fullName evidence="9">Heptaprenylglyceryl phosphate synthase</fullName>
        <shortName evidence="9">HepGP synthase</shortName>
        <ecNumber evidence="9">2.5.1.n9</ecNumber>
    </recommendedName>
    <alternativeName>
        <fullName evidence="9">Glycerol-1-phosphate heptaprenyltransferase</fullName>
    </alternativeName>
</protein>
<comment type="caution">
    <text evidence="9">Lacks conserved residue(s) required for the propagation of feature annotation.</text>
</comment>
<accession>A0ABQ2KWQ3</accession>
<dbReference type="Gene3D" id="3.20.20.390">
    <property type="entry name" value="FMN-linked oxidoreductases"/>
    <property type="match status" value="1"/>
</dbReference>
<proteinExistence type="inferred from homology"/>
<evidence type="ECO:0000256" key="5">
    <source>
        <dbReference type="ARBA" id="ARBA00023098"/>
    </source>
</evidence>
<keyword evidence="4 9" id="KW-0460">Magnesium</keyword>
<comment type="pathway">
    <text evidence="9">Membrane lipid metabolism; glycerophospholipid metabolism.</text>
</comment>
<feature type="binding site" evidence="9">
    <location>
        <position position="41"/>
    </location>
    <ligand>
        <name>Mg(2+)</name>
        <dbReference type="ChEBI" id="CHEBI:18420"/>
    </ligand>
</feature>
<keyword evidence="1 9" id="KW-0444">Lipid biosynthesis</keyword>
<feature type="binding site" evidence="9">
    <location>
        <position position="13"/>
    </location>
    <ligand>
        <name>sn-glycerol 1-phosphate</name>
        <dbReference type="ChEBI" id="CHEBI:57685"/>
    </ligand>
</feature>
<keyword evidence="6 9" id="KW-0594">Phospholipid biosynthesis</keyword>
<dbReference type="PANTHER" id="PTHR40029">
    <property type="match status" value="1"/>
</dbReference>
<dbReference type="EC" id="2.5.1.n9" evidence="9"/>
<keyword evidence="2 9" id="KW-0808">Transferase</keyword>
<dbReference type="NCBIfam" id="NF003197">
    <property type="entry name" value="PRK04169.1-1"/>
    <property type="match status" value="1"/>
</dbReference>
<evidence type="ECO:0000256" key="4">
    <source>
        <dbReference type="ARBA" id="ARBA00022842"/>
    </source>
</evidence>
<keyword evidence="3 9" id="KW-0479">Metal-binding</keyword>
<dbReference type="EMBL" id="BMLN01000002">
    <property type="protein sequence ID" value="GGN92874.1"/>
    <property type="molecule type" value="Genomic_DNA"/>
</dbReference>